<dbReference type="SUPFAM" id="SSF47384">
    <property type="entry name" value="Homodimeric domain of signal transducing histidine kinase"/>
    <property type="match status" value="1"/>
</dbReference>
<dbReference type="Pfam" id="PF00512">
    <property type="entry name" value="HisKA"/>
    <property type="match status" value="1"/>
</dbReference>
<evidence type="ECO:0000313" key="11">
    <source>
        <dbReference type="Proteomes" id="UP000095558"/>
    </source>
</evidence>
<gene>
    <name evidence="10" type="primary">pleC_3</name>
    <name evidence="10" type="ORF">ERS852470_03577</name>
</gene>
<dbReference type="InterPro" id="IPR011123">
    <property type="entry name" value="Y_Y_Y"/>
</dbReference>
<dbReference type="AlphaFoldDB" id="A0A174IG10"/>
<evidence type="ECO:0000256" key="7">
    <source>
        <dbReference type="ARBA" id="ARBA00023012"/>
    </source>
</evidence>
<dbReference type="SMART" id="SM00387">
    <property type="entry name" value="HATPase_c"/>
    <property type="match status" value="1"/>
</dbReference>
<dbReference type="PROSITE" id="PS50109">
    <property type="entry name" value="HIS_KIN"/>
    <property type="match status" value="1"/>
</dbReference>
<dbReference type="InterPro" id="IPR003594">
    <property type="entry name" value="HATPase_dom"/>
</dbReference>
<dbReference type="GO" id="GO:0016020">
    <property type="term" value="C:membrane"/>
    <property type="evidence" value="ECO:0007669"/>
    <property type="project" value="UniProtKB-SubCell"/>
</dbReference>
<evidence type="ECO:0000256" key="6">
    <source>
        <dbReference type="ARBA" id="ARBA00022777"/>
    </source>
</evidence>
<evidence type="ECO:0000313" key="10">
    <source>
        <dbReference type="EMBL" id="CUO86184.1"/>
    </source>
</evidence>
<evidence type="ECO:0000259" key="9">
    <source>
        <dbReference type="PROSITE" id="PS50109"/>
    </source>
</evidence>
<dbReference type="Pfam" id="PF07494">
    <property type="entry name" value="Reg_prop"/>
    <property type="match status" value="8"/>
</dbReference>
<keyword evidence="8" id="KW-0812">Transmembrane</keyword>
<keyword evidence="5 10" id="KW-0808">Transferase</keyword>
<comment type="catalytic activity">
    <reaction evidence="1">
        <text>ATP + protein L-histidine = ADP + protein N-phospho-L-histidine.</text>
        <dbReference type="EC" id="2.7.13.3"/>
    </reaction>
</comment>
<dbReference type="InterPro" id="IPR004358">
    <property type="entry name" value="Sig_transdc_His_kin-like_C"/>
</dbReference>
<comment type="subcellular location">
    <subcellularLocation>
        <location evidence="2">Membrane</location>
    </subcellularLocation>
</comment>
<keyword evidence="7" id="KW-0902">Two-component regulatory system</keyword>
<evidence type="ECO:0000256" key="5">
    <source>
        <dbReference type="ARBA" id="ARBA00022679"/>
    </source>
</evidence>
<dbReference type="Gene3D" id="1.10.287.130">
    <property type="match status" value="1"/>
</dbReference>
<dbReference type="Proteomes" id="UP000095558">
    <property type="component" value="Unassembled WGS sequence"/>
</dbReference>
<keyword evidence="8" id="KW-0472">Membrane</keyword>
<keyword evidence="8" id="KW-1133">Transmembrane helix</keyword>
<evidence type="ECO:0000256" key="8">
    <source>
        <dbReference type="SAM" id="Phobius"/>
    </source>
</evidence>
<dbReference type="PANTHER" id="PTHR43547">
    <property type="entry name" value="TWO-COMPONENT HISTIDINE KINASE"/>
    <property type="match status" value="1"/>
</dbReference>
<name>A0A174IG10_9CLOT</name>
<dbReference type="InterPro" id="IPR036890">
    <property type="entry name" value="HATPase_C_sf"/>
</dbReference>
<dbReference type="Pfam" id="PF07495">
    <property type="entry name" value="Y_Y_Y"/>
    <property type="match status" value="1"/>
</dbReference>
<evidence type="ECO:0000256" key="3">
    <source>
        <dbReference type="ARBA" id="ARBA00012438"/>
    </source>
</evidence>
<dbReference type="InterPro" id="IPR011110">
    <property type="entry name" value="Reg_prop"/>
</dbReference>
<organism evidence="10 11">
    <name type="scientific">Clostridium disporicum</name>
    <dbReference type="NCBI Taxonomy" id="84024"/>
    <lineage>
        <taxon>Bacteria</taxon>
        <taxon>Bacillati</taxon>
        <taxon>Bacillota</taxon>
        <taxon>Clostridia</taxon>
        <taxon>Eubacteriales</taxon>
        <taxon>Clostridiaceae</taxon>
        <taxon>Clostridium</taxon>
    </lineage>
</organism>
<dbReference type="InterPro" id="IPR036097">
    <property type="entry name" value="HisK_dim/P_sf"/>
</dbReference>
<reference evidence="10 11" key="1">
    <citation type="submission" date="2015-09" db="EMBL/GenBank/DDBJ databases">
        <authorList>
            <consortium name="Pathogen Informatics"/>
        </authorList>
    </citation>
    <scope>NUCLEOTIDE SEQUENCE [LARGE SCALE GENOMIC DNA]</scope>
    <source>
        <strain evidence="10 11">2789STDY5834855</strain>
    </source>
</reference>
<proteinExistence type="predicted"/>
<dbReference type="SMART" id="SM00388">
    <property type="entry name" value="HisKA"/>
    <property type="match status" value="1"/>
</dbReference>
<dbReference type="Gene3D" id="3.30.565.10">
    <property type="entry name" value="Histidine kinase-like ATPase, C-terminal domain"/>
    <property type="match status" value="1"/>
</dbReference>
<dbReference type="Gene3D" id="2.130.10.10">
    <property type="entry name" value="YVTN repeat-like/Quinoprotein amine dehydrogenase"/>
    <property type="match status" value="2"/>
</dbReference>
<dbReference type="InterPro" id="IPR013783">
    <property type="entry name" value="Ig-like_fold"/>
</dbReference>
<dbReference type="InterPro" id="IPR003661">
    <property type="entry name" value="HisK_dim/P_dom"/>
</dbReference>
<dbReference type="PRINTS" id="PR00344">
    <property type="entry name" value="BCTRLSENSOR"/>
</dbReference>
<evidence type="ECO:0000256" key="2">
    <source>
        <dbReference type="ARBA" id="ARBA00004370"/>
    </source>
</evidence>
<accession>A0A174IG10</accession>
<dbReference type="SUPFAM" id="SSF63829">
    <property type="entry name" value="Calcium-dependent phosphotriesterase"/>
    <property type="match status" value="3"/>
</dbReference>
<dbReference type="InterPro" id="IPR005467">
    <property type="entry name" value="His_kinase_dom"/>
</dbReference>
<dbReference type="EC" id="2.7.13.3" evidence="3"/>
<sequence length="1068" mass="121384">MKNNIVRVIYITLLAIAILGVEKGYNVYAKEQINFKNITIEDGLIQGTVEALFQDSKGYIWIGTNDGLCRYNGYQFNVYRVEENNNSINNNYILDIKEDEDGDIWVATADGLSRIRNNGQSIINYLDKSDNGNLTNANVNSILITKDNKILAATADGLNIYNEEKDCFEEIYRSEISNTYIESITEDEDGNIWLGTNTGVNKINITSGKVDVFLLSSENENENENEKTINEIYKVYYDKNGYIWVGTRNAGAYSINIKTNEIKRYVHNDDKTSLGGSFIKSFLRDDNGQMWIGTDLGLSKLDEESDTFITYKNKIYDRNSIVDDNIFSLIQDQTGLMWIGTYAGISIFNPESEIQHYKNDPFDNSTISNNMITALYEDDEGYLWIGSKYKGIDVLNGNKDKIINISSETMNIFKTDDIYDIDGNKEEIYIATDKGITIINKSSKTYKNYSDFIVSGDKTVKRLLYDDGYLWVGTKEGLYILNLETKESIDLNYIIKKYSYSDNYIGDIFKDSSGEYWIGMFRQGGLIRLNPVDNTVTVYKNIEGNKNSLSNNSIRVISEDNYGNILIGTSFGLNILNKSGDKFLRYTTKYGLANNTIYGILTDFNGAIWCSTNMGISKIDSKSGVIINLDVTDGLQSNEFNGNAYLKSSNGDLLFGGINGFNIISPKDIKSNNKIYSLILDEVKVNGVKRNIKDINKLEYYENNIFIEYFLPNYKNVSGIQYYYCLDENGDEWFEMDGNSITLSNLSPGDYIFKVKARSNNGLITEESSIHFYIKYPFWASKYAILLYIGIIVAFVINSINKVKKLDNLVELRTKELSEEMDRNSELFNRIIDLEKRKNSYLINLSHELRTPLNVIYSTEQLIKELNKNEEGIGREKLDHYMSIIKNNTKRLLKIINDLIDSSKIEHGSYNINIEEIDIVYVVEEAALSMKEYIGAKDIELIVDPEIEEKIIEADKSEIERCIVNIVGNAYKFTEPGGVIKVVIIDLGDSVRIEISDTGIGIDKKYHDLIFNRFNQVIDPSSEVKKGSGLGLTITKKIIDLHNGDIYVKSIPGQGSKFIIVLPVKQER</sequence>
<keyword evidence="4" id="KW-0597">Phosphoprotein</keyword>
<dbReference type="Pfam" id="PF02518">
    <property type="entry name" value="HATPase_c"/>
    <property type="match status" value="1"/>
</dbReference>
<dbReference type="PANTHER" id="PTHR43547:SF2">
    <property type="entry name" value="HYBRID SIGNAL TRANSDUCTION HISTIDINE KINASE C"/>
    <property type="match status" value="1"/>
</dbReference>
<evidence type="ECO:0000256" key="4">
    <source>
        <dbReference type="ARBA" id="ARBA00022553"/>
    </source>
</evidence>
<dbReference type="SUPFAM" id="SSF55874">
    <property type="entry name" value="ATPase domain of HSP90 chaperone/DNA topoisomerase II/histidine kinase"/>
    <property type="match status" value="1"/>
</dbReference>
<dbReference type="FunFam" id="3.30.565.10:FF:000006">
    <property type="entry name" value="Sensor histidine kinase WalK"/>
    <property type="match status" value="1"/>
</dbReference>
<feature type="domain" description="Histidine kinase" evidence="9">
    <location>
        <begin position="844"/>
        <end position="1066"/>
    </location>
</feature>
<protein>
    <recommendedName>
        <fullName evidence="3">histidine kinase</fullName>
        <ecNumber evidence="3">2.7.13.3</ecNumber>
    </recommendedName>
</protein>
<dbReference type="RefSeq" id="WP_055277960.1">
    <property type="nucleotide sequence ID" value="NZ_CYZV01000069.1"/>
</dbReference>
<dbReference type="GO" id="GO:0000155">
    <property type="term" value="F:phosphorelay sensor kinase activity"/>
    <property type="evidence" value="ECO:0007669"/>
    <property type="project" value="InterPro"/>
</dbReference>
<dbReference type="CDD" id="cd00082">
    <property type="entry name" value="HisKA"/>
    <property type="match status" value="1"/>
</dbReference>
<dbReference type="InterPro" id="IPR015943">
    <property type="entry name" value="WD40/YVTN_repeat-like_dom_sf"/>
</dbReference>
<dbReference type="Gene3D" id="2.60.40.10">
    <property type="entry name" value="Immunoglobulins"/>
    <property type="match status" value="1"/>
</dbReference>
<keyword evidence="6 10" id="KW-0418">Kinase</keyword>
<feature type="transmembrane region" description="Helical" evidence="8">
    <location>
        <begin position="776"/>
        <end position="797"/>
    </location>
</feature>
<dbReference type="EMBL" id="CYZV01000069">
    <property type="protein sequence ID" value="CUO86184.1"/>
    <property type="molecule type" value="Genomic_DNA"/>
</dbReference>
<evidence type="ECO:0000256" key="1">
    <source>
        <dbReference type="ARBA" id="ARBA00000085"/>
    </source>
</evidence>
<dbReference type="OrthoDB" id="9813394at2"/>